<proteinExistence type="inferred from homology"/>
<evidence type="ECO:0000256" key="1">
    <source>
        <dbReference type="ARBA" id="ARBA00008987"/>
    </source>
</evidence>
<dbReference type="Pfam" id="PF14559">
    <property type="entry name" value="TPR_19"/>
    <property type="match status" value="1"/>
</dbReference>
<dbReference type="GO" id="GO:0005829">
    <property type="term" value="C:cytosol"/>
    <property type="evidence" value="ECO:0007669"/>
    <property type="project" value="TreeGrafter"/>
</dbReference>
<keyword evidence="5" id="KW-0676">Redox-active center</keyword>
<keyword evidence="9" id="KW-1185">Reference proteome</keyword>
<dbReference type="GO" id="GO:0045454">
    <property type="term" value="P:cell redox homeostasis"/>
    <property type="evidence" value="ECO:0007669"/>
    <property type="project" value="TreeGrafter"/>
</dbReference>
<evidence type="ECO:0000256" key="4">
    <source>
        <dbReference type="ARBA" id="ARBA00023157"/>
    </source>
</evidence>
<dbReference type="PROSITE" id="PS00194">
    <property type="entry name" value="THIOREDOXIN_1"/>
    <property type="match status" value="1"/>
</dbReference>
<dbReference type="GO" id="GO:0006950">
    <property type="term" value="P:response to stress"/>
    <property type="evidence" value="ECO:0007669"/>
    <property type="project" value="UniProtKB-ARBA"/>
</dbReference>
<evidence type="ECO:0000259" key="7">
    <source>
        <dbReference type="PROSITE" id="PS51352"/>
    </source>
</evidence>
<dbReference type="SUPFAM" id="SSF52833">
    <property type="entry name" value="Thioredoxin-like"/>
    <property type="match status" value="1"/>
</dbReference>
<dbReference type="AlphaFoldDB" id="A0A7X6I9S2"/>
<evidence type="ECO:0000256" key="3">
    <source>
        <dbReference type="ARBA" id="ARBA00022982"/>
    </source>
</evidence>
<dbReference type="Proteomes" id="UP000534783">
    <property type="component" value="Unassembled WGS sequence"/>
</dbReference>
<dbReference type="Gene3D" id="3.40.30.10">
    <property type="entry name" value="Glutaredoxin"/>
    <property type="match status" value="1"/>
</dbReference>
<dbReference type="GO" id="GO:0015035">
    <property type="term" value="F:protein-disulfide reductase activity"/>
    <property type="evidence" value="ECO:0007669"/>
    <property type="project" value="UniProtKB-UniRule"/>
</dbReference>
<dbReference type="InterPro" id="IPR036249">
    <property type="entry name" value="Thioredoxin-like_sf"/>
</dbReference>
<evidence type="ECO:0000256" key="2">
    <source>
        <dbReference type="ARBA" id="ARBA00022448"/>
    </source>
</evidence>
<dbReference type="PANTHER" id="PTHR45663:SF11">
    <property type="entry name" value="GEO12009P1"/>
    <property type="match status" value="1"/>
</dbReference>
<feature type="domain" description="Thioredoxin" evidence="7">
    <location>
        <begin position="1"/>
        <end position="112"/>
    </location>
</feature>
<reference evidence="8 9" key="1">
    <citation type="journal article" date="2020" name="Nature">
        <title>Bacterial chemolithoautotrophy via manganese oxidation.</title>
        <authorList>
            <person name="Yu H."/>
            <person name="Leadbetter J.R."/>
        </authorList>
    </citation>
    <scope>NUCLEOTIDE SEQUENCE [LARGE SCALE GENOMIC DNA]</scope>
    <source>
        <strain evidence="8 9">Mn-1</strain>
    </source>
</reference>
<dbReference type="PANTHER" id="PTHR45663">
    <property type="entry name" value="GEO12009P1"/>
    <property type="match status" value="1"/>
</dbReference>
<dbReference type="FunFam" id="3.40.30.10:FF:000001">
    <property type="entry name" value="Thioredoxin"/>
    <property type="match status" value="1"/>
</dbReference>
<dbReference type="PRINTS" id="PR00421">
    <property type="entry name" value="THIOREDOXIN"/>
</dbReference>
<organism evidence="8 9">
    <name type="scientific">Candidatus Manganitrophus noduliformans</name>
    <dbReference type="NCBI Taxonomy" id="2606439"/>
    <lineage>
        <taxon>Bacteria</taxon>
        <taxon>Pseudomonadati</taxon>
        <taxon>Nitrospirota</taxon>
        <taxon>Nitrospiria</taxon>
        <taxon>Candidatus Troglogloeales</taxon>
        <taxon>Candidatus Manganitrophaceae</taxon>
        <taxon>Candidatus Manganitrophus</taxon>
    </lineage>
</organism>
<keyword evidence="3" id="KW-0249">Electron transport</keyword>
<dbReference type="EMBL" id="VTOW01000001">
    <property type="protein sequence ID" value="NKE69726.1"/>
    <property type="molecule type" value="Genomic_DNA"/>
</dbReference>
<evidence type="ECO:0000313" key="9">
    <source>
        <dbReference type="Proteomes" id="UP000534783"/>
    </source>
</evidence>
<keyword evidence="2" id="KW-0813">Transport</keyword>
<comment type="caution">
    <text evidence="8">The sequence shown here is derived from an EMBL/GenBank/DDBJ whole genome shotgun (WGS) entry which is preliminary data.</text>
</comment>
<dbReference type="InterPro" id="IPR005746">
    <property type="entry name" value="Thioredoxin"/>
</dbReference>
<accession>A0A7X6I9S2</accession>
<protein>
    <recommendedName>
        <fullName evidence="6">Thioredoxin</fullName>
    </recommendedName>
</protein>
<dbReference type="PROSITE" id="PS51352">
    <property type="entry name" value="THIOREDOXIN_2"/>
    <property type="match status" value="1"/>
</dbReference>
<comment type="similarity">
    <text evidence="1">Belongs to the thioredoxin family.</text>
</comment>
<evidence type="ECO:0000256" key="6">
    <source>
        <dbReference type="NCBIfam" id="TIGR01068"/>
    </source>
</evidence>
<dbReference type="NCBIfam" id="TIGR01068">
    <property type="entry name" value="thioredoxin"/>
    <property type="match status" value="1"/>
</dbReference>
<gene>
    <name evidence="8" type="primary">trxA</name>
    <name evidence="8" type="ORF">MNODULE_03055</name>
</gene>
<dbReference type="CDD" id="cd02947">
    <property type="entry name" value="TRX_family"/>
    <property type="match status" value="1"/>
</dbReference>
<dbReference type="SUPFAM" id="SSF48452">
    <property type="entry name" value="TPR-like"/>
    <property type="match status" value="1"/>
</dbReference>
<dbReference type="RefSeq" id="WP_168058013.1">
    <property type="nucleotide sequence ID" value="NZ_VTOW01000001.1"/>
</dbReference>
<dbReference type="Gene3D" id="1.25.40.10">
    <property type="entry name" value="Tetratricopeptide repeat domain"/>
    <property type="match status" value="2"/>
</dbReference>
<dbReference type="InterPro" id="IPR011990">
    <property type="entry name" value="TPR-like_helical_dom_sf"/>
</dbReference>
<dbReference type="InterPro" id="IPR013766">
    <property type="entry name" value="Thioredoxin_domain"/>
</dbReference>
<evidence type="ECO:0000256" key="5">
    <source>
        <dbReference type="ARBA" id="ARBA00023284"/>
    </source>
</evidence>
<dbReference type="InterPro" id="IPR017937">
    <property type="entry name" value="Thioredoxin_CS"/>
</dbReference>
<keyword evidence="4" id="KW-1015">Disulfide bond</keyword>
<evidence type="ECO:0000313" key="8">
    <source>
        <dbReference type="EMBL" id="NKE69726.1"/>
    </source>
</evidence>
<dbReference type="Pfam" id="PF14561">
    <property type="entry name" value="TPR_20"/>
    <property type="match status" value="1"/>
</dbReference>
<dbReference type="Pfam" id="PF00085">
    <property type="entry name" value="Thioredoxin"/>
    <property type="match status" value="1"/>
</dbReference>
<name>A0A7X6I9S2_9BACT</name>
<sequence length="285" mass="32340">MDSIWMKEANEADFEEKVIAASKTTPVLVDFWAEWCGPCRMLAPILERVVNAYQGKVQLVKVNTDENPSLAGRYRIQGIPAVKAFVDGHMADEFVGVLPERQIREFVDNLVPSEADLIAQKARPLEEKQPREALGLYEEALKHEPQHAASLLGKLRLLLALGRVEEARLFFNHLPAALQFHEETRRLQIRLDLALSQKSGPSLAELQARAAREPENLQHAFDLAHRLAADGEYEKALETYLAIVRKDRRFKDDGARKAMLQLFEVIGPRSPLAEKYREKLAQILF</sequence>